<reference evidence="2 3" key="1">
    <citation type="submission" date="2014-02" db="EMBL/GenBank/DDBJ databases">
        <title>The genome sequence of the entomopathogenic fungus Metarhizium robertsii ARSEF 2575.</title>
        <authorList>
            <person name="Giuliano Garisto Donzelli B."/>
            <person name="Roe B.A."/>
            <person name="Macmil S.L."/>
            <person name="Krasnoff S.B."/>
            <person name="Gibson D.M."/>
        </authorList>
    </citation>
    <scope>NUCLEOTIDE SEQUENCE [LARGE SCALE GENOMIC DNA]</scope>
    <source>
        <strain evidence="2 3">ARSEF 2575</strain>
    </source>
</reference>
<dbReference type="EMBL" id="JELW01000001">
    <property type="protein sequence ID" value="EXV05400.1"/>
    <property type="molecule type" value="Genomic_DNA"/>
</dbReference>
<evidence type="ECO:0000313" key="2">
    <source>
        <dbReference type="EMBL" id="EXV05400.1"/>
    </source>
</evidence>
<dbReference type="Proteomes" id="UP000030151">
    <property type="component" value="Unassembled WGS sequence"/>
</dbReference>
<organism evidence="2 3">
    <name type="scientific">Metarhizium robertsii</name>
    <dbReference type="NCBI Taxonomy" id="568076"/>
    <lineage>
        <taxon>Eukaryota</taxon>
        <taxon>Fungi</taxon>
        <taxon>Dikarya</taxon>
        <taxon>Ascomycota</taxon>
        <taxon>Pezizomycotina</taxon>
        <taxon>Sordariomycetes</taxon>
        <taxon>Hypocreomycetidae</taxon>
        <taxon>Hypocreales</taxon>
        <taxon>Clavicipitaceae</taxon>
        <taxon>Metarhizium</taxon>
    </lineage>
</organism>
<comment type="caution">
    <text evidence="2">The sequence shown here is derived from an EMBL/GenBank/DDBJ whole genome shotgun (WGS) entry which is preliminary data.</text>
</comment>
<evidence type="ECO:0000256" key="1">
    <source>
        <dbReference type="SAM" id="MobiDB-lite"/>
    </source>
</evidence>
<sequence length="198" mass="20894">MTAGSRNPLPGEQGLPSPRAAAATTTRPRGSKTRPKTRPDAPSAASPGRERPPRRAGCPAGTSFTAPASTPGCWDTRGPVPSGAAGCPGLDEHPQHSVPGVRGDVDREDHRAAAAAAASVAQRDGRCRRGSSAWRALRRTPCLLPPRISRRRSGLVGRSQSRSQGGESSRWRSESRTVNGLFGTRGKRKSLKVIIKRG</sequence>
<name>A0A0A1V6D9_9HYPO</name>
<feature type="compositionally biased region" description="Low complexity" evidence="1">
    <location>
        <begin position="16"/>
        <end position="28"/>
    </location>
</feature>
<feature type="compositionally biased region" description="Low complexity" evidence="1">
    <location>
        <begin position="154"/>
        <end position="168"/>
    </location>
</feature>
<protein>
    <submittedName>
        <fullName evidence="2">Uncharacterized protein</fullName>
    </submittedName>
</protein>
<dbReference type="AlphaFoldDB" id="A0A0A1V6D9"/>
<evidence type="ECO:0000313" key="3">
    <source>
        <dbReference type="Proteomes" id="UP000030151"/>
    </source>
</evidence>
<accession>A0A0A1V6D9</accession>
<feature type="region of interest" description="Disordered" evidence="1">
    <location>
        <begin position="1"/>
        <end position="103"/>
    </location>
</feature>
<feature type="region of interest" description="Disordered" evidence="1">
    <location>
        <begin position="149"/>
        <end position="183"/>
    </location>
</feature>
<dbReference type="HOGENOM" id="CLU_1378437_0_0_1"/>
<gene>
    <name evidence="2" type="ORF">X797_000112</name>
</gene>
<proteinExistence type="predicted"/>